<dbReference type="InterPro" id="IPR000719">
    <property type="entry name" value="Prot_kinase_dom"/>
</dbReference>
<keyword evidence="1" id="KW-0812">Transmembrane</keyword>
<evidence type="ECO:0000313" key="4">
    <source>
        <dbReference type="Proteomes" id="UP000245207"/>
    </source>
</evidence>
<keyword evidence="3" id="KW-0418">Kinase</keyword>
<reference evidence="3 4" key="1">
    <citation type="journal article" date="2018" name="Mol. Plant">
        <title>The genome of Artemisia annua provides insight into the evolution of Asteraceae family and artemisinin biosynthesis.</title>
        <authorList>
            <person name="Shen Q."/>
            <person name="Zhang L."/>
            <person name="Liao Z."/>
            <person name="Wang S."/>
            <person name="Yan T."/>
            <person name="Shi P."/>
            <person name="Liu M."/>
            <person name="Fu X."/>
            <person name="Pan Q."/>
            <person name="Wang Y."/>
            <person name="Lv Z."/>
            <person name="Lu X."/>
            <person name="Zhang F."/>
            <person name="Jiang W."/>
            <person name="Ma Y."/>
            <person name="Chen M."/>
            <person name="Hao X."/>
            <person name="Li L."/>
            <person name="Tang Y."/>
            <person name="Lv G."/>
            <person name="Zhou Y."/>
            <person name="Sun X."/>
            <person name="Brodelius P.E."/>
            <person name="Rose J.K.C."/>
            <person name="Tang K."/>
        </authorList>
    </citation>
    <scope>NUCLEOTIDE SEQUENCE [LARGE SCALE GENOMIC DNA]</scope>
    <source>
        <strain evidence="4">cv. Huhao1</strain>
        <tissue evidence="3">Leaf</tissue>
    </source>
</reference>
<dbReference type="Proteomes" id="UP000245207">
    <property type="component" value="Unassembled WGS sequence"/>
</dbReference>
<sequence length="524" mass="58895">MANKTYVTKGYSPYTSIPGNEYMVGTNTIEKVHAPVASFKAFDGSPSEDELMEEYVHSPTMLTCPKFAPINHFDKHGLNYEKVSPTKHQRPNTIYEAHNANLFASPAHDYPSGPKTLWLSAVPPATHHPLTNPTNNIHEASGLLEEYVYYSRADPRQRGVLIIFHMEKRHKLVLILTLSISFAIFIVLALFCVFRRKGSSKNKSLDKEASMGSKRKGAHDMEIKGNLIRFSGGEDLTSVEILDAPGEVIGKSNYGTLYMANLVRNDSVVCLRFLRPTCTNKVQDLMPLVQLFGSIRHPNLVPLYGFYYGTRGEKLLVHPFYQLGNLAQFIKDGKCHKWTVISRISTGIAKGLNYLHTGHQTPIIHGNLKSKNILLDQNDQPIISDFGLHAFLKPSAAQEMLEAATADGYKAPELIQMEDTCEATDIYNFGLILLELLTGKEQVNKNANSNQDPYLATLMRKVMLDNWISDFYHPDILLDENNADGTFINEERVKGFFRLAMDCCSPSPSLRPDIKQLCRKLEQI</sequence>
<keyword evidence="1" id="KW-0472">Membrane</keyword>
<evidence type="ECO:0000259" key="2">
    <source>
        <dbReference type="PROSITE" id="PS50011"/>
    </source>
</evidence>
<dbReference type="OrthoDB" id="4062651at2759"/>
<feature type="domain" description="Protein kinase" evidence="2">
    <location>
        <begin position="243"/>
        <end position="524"/>
    </location>
</feature>
<dbReference type="STRING" id="35608.A0A2U1Q0J0"/>
<proteinExistence type="predicted"/>
<dbReference type="GO" id="GO:0005524">
    <property type="term" value="F:ATP binding"/>
    <property type="evidence" value="ECO:0007669"/>
    <property type="project" value="InterPro"/>
</dbReference>
<feature type="transmembrane region" description="Helical" evidence="1">
    <location>
        <begin position="172"/>
        <end position="194"/>
    </location>
</feature>
<comment type="caution">
    <text evidence="3">The sequence shown here is derived from an EMBL/GenBank/DDBJ whole genome shotgun (WGS) entry which is preliminary data.</text>
</comment>
<dbReference type="Gene3D" id="3.30.200.20">
    <property type="entry name" value="Phosphorylase Kinase, domain 1"/>
    <property type="match status" value="1"/>
</dbReference>
<dbReference type="InterPro" id="IPR011009">
    <property type="entry name" value="Kinase-like_dom_sf"/>
</dbReference>
<dbReference type="PANTHER" id="PTHR48008:SF8">
    <property type="entry name" value="PROTEIN KINASE DOMAIN-CONTAINING PROTEIN"/>
    <property type="match status" value="1"/>
</dbReference>
<dbReference type="Pfam" id="PF00069">
    <property type="entry name" value="Pkinase"/>
    <property type="match status" value="1"/>
</dbReference>
<accession>A0A2U1Q0J0</accession>
<dbReference type="PROSITE" id="PS50011">
    <property type="entry name" value="PROTEIN_KINASE_DOM"/>
    <property type="match status" value="1"/>
</dbReference>
<dbReference type="AlphaFoldDB" id="A0A2U1Q0J0"/>
<keyword evidence="4" id="KW-1185">Reference proteome</keyword>
<organism evidence="3 4">
    <name type="scientific">Artemisia annua</name>
    <name type="common">Sweet wormwood</name>
    <dbReference type="NCBI Taxonomy" id="35608"/>
    <lineage>
        <taxon>Eukaryota</taxon>
        <taxon>Viridiplantae</taxon>
        <taxon>Streptophyta</taxon>
        <taxon>Embryophyta</taxon>
        <taxon>Tracheophyta</taxon>
        <taxon>Spermatophyta</taxon>
        <taxon>Magnoliopsida</taxon>
        <taxon>eudicotyledons</taxon>
        <taxon>Gunneridae</taxon>
        <taxon>Pentapetalae</taxon>
        <taxon>asterids</taxon>
        <taxon>campanulids</taxon>
        <taxon>Asterales</taxon>
        <taxon>Asteraceae</taxon>
        <taxon>Asteroideae</taxon>
        <taxon>Anthemideae</taxon>
        <taxon>Artemisiinae</taxon>
        <taxon>Artemisia</taxon>
    </lineage>
</organism>
<keyword evidence="3" id="KW-0808">Transferase</keyword>
<gene>
    <name evidence="3" type="ORF">CTI12_AA090270</name>
</gene>
<keyword evidence="1" id="KW-1133">Transmembrane helix</keyword>
<evidence type="ECO:0000256" key="1">
    <source>
        <dbReference type="SAM" id="Phobius"/>
    </source>
</evidence>
<protein>
    <submittedName>
        <fullName evidence="3">Protein kinase-like domain-containing protein</fullName>
    </submittedName>
</protein>
<dbReference type="EMBL" id="PKPP01000539">
    <property type="protein sequence ID" value="PWA91487.1"/>
    <property type="molecule type" value="Genomic_DNA"/>
</dbReference>
<dbReference type="SUPFAM" id="SSF56112">
    <property type="entry name" value="Protein kinase-like (PK-like)"/>
    <property type="match status" value="1"/>
</dbReference>
<dbReference type="GO" id="GO:0004672">
    <property type="term" value="F:protein kinase activity"/>
    <property type="evidence" value="ECO:0007669"/>
    <property type="project" value="InterPro"/>
</dbReference>
<name>A0A2U1Q0J0_ARTAN</name>
<dbReference type="PANTHER" id="PTHR48008">
    <property type="entry name" value="LEUCINE-RICH REPEAT RECEPTOR-LIKE PROTEIN KINASE IMK3-RELATED"/>
    <property type="match status" value="1"/>
</dbReference>
<dbReference type="Gene3D" id="1.10.510.10">
    <property type="entry name" value="Transferase(Phosphotransferase) domain 1"/>
    <property type="match status" value="1"/>
</dbReference>
<evidence type="ECO:0000313" key="3">
    <source>
        <dbReference type="EMBL" id="PWA91487.1"/>
    </source>
</evidence>
<dbReference type="InterPro" id="IPR052451">
    <property type="entry name" value="Ser/Thr_kinase-like"/>
</dbReference>